<reference evidence="2" key="2">
    <citation type="journal article" date="2021" name="PeerJ">
        <title>Extensive microbial diversity within the chicken gut microbiome revealed by metagenomics and culture.</title>
        <authorList>
            <person name="Gilroy R."/>
            <person name="Ravi A."/>
            <person name="Getino M."/>
            <person name="Pursley I."/>
            <person name="Horton D.L."/>
            <person name="Alikhan N.F."/>
            <person name="Baker D."/>
            <person name="Gharbi K."/>
            <person name="Hall N."/>
            <person name="Watson M."/>
            <person name="Adriaenssens E.M."/>
            <person name="Foster-Nyarko E."/>
            <person name="Jarju S."/>
            <person name="Secka A."/>
            <person name="Antonio M."/>
            <person name="Oren A."/>
            <person name="Chaudhuri R.R."/>
            <person name="La Ragione R."/>
            <person name="Hildebrand F."/>
            <person name="Pallen M.J."/>
        </authorList>
    </citation>
    <scope>NUCLEOTIDE SEQUENCE</scope>
    <source>
        <strain evidence="2">CHK195-12923</strain>
    </source>
</reference>
<dbReference type="InterPro" id="IPR029063">
    <property type="entry name" value="SAM-dependent_MTases_sf"/>
</dbReference>
<dbReference type="PROSITE" id="PS00092">
    <property type="entry name" value="N6_MTASE"/>
    <property type="match status" value="1"/>
</dbReference>
<dbReference type="SUPFAM" id="SSF53335">
    <property type="entry name" value="S-adenosyl-L-methionine-dependent methyltransferases"/>
    <property type="match status" value="1"/>
</dbReference>
<organism evidence="2 3">
    <name type="scientific">Candidatus Coproplasma excrementigallinarum</name>
    <dbReference type="NCBI Taxonomy" id="2840747"/>
    <lineage>
        <taxon>Bacteria</taxon>
        <taxon>Bacillati</taxon>
        <taxon>Bacillota</taxon>
        <taxon>Clostridia</taxon>
        <taxon>Eubacteriales</taxon>
        <taxon>Candidatus Coproplasma</taxon>
    </lineage>
</organism>
<protein>
    <submittedName>
        <fullName evidence="2">Methyltransferase</fullName>
    </submittedName>
</protein>
<reference evidence="2" key="1">
    <citation type="submission" date="2020-10" db="EMBL/GenBank/DDBJ databases">
        <authorList>
            <person name="Gilroy R."/>
        </authorList>
    </citation>
    <scope>NUCLEOTIDE SEQUENCE</scope>
    <source>
        <strain evidence="2">CHK195-12923</strain>
    </source>
</reference>
<dbReference type="PANTHER" id="PTHR47739:SF1">
    <property type="entry name" value="TRNA1(VAL) (ADENINE(37)-N6)-METHYLTRANSFERASE"/>
    <property type="match status" value="1"/>
</dbReference>
<dbReference type="Gene3D" id="3.40.50.150">
    <property type="entry name" value="Vaccinia Virus protein VP39"/>
    <property type="match status" value="1"/>
</dbReference>
<evidence type="ECO:0000259" key="1">
    <source>
        <dbReference type="Pfam" id="PF05175"/>
    </source>
</evidence>
<dbReference type="GO" id="GO:0032259">
    <property type="term" value="P:methylation"/>
    <property type="evidence" value="ECO:0007669"/>
    <property type="project" value="UniProtKB-KW"/>
</dbReference>
<dbReference type="InterPro" id="IPR002052">
    <property type="entry name" value="DNA_methylase_N6_adenine_CS"/>
</dbReference>
<dbReference type="GO" id="GO:0003676">
    <property type="term" value="F:nucleic acid binding"/>
    <property type="evidence" value="ECO:0007669"/>
    <property type="project" value="InterPro"/>
</dbReference>
<keyword evidence="2" id="KW-0489">Methyltransferase</keyword>
<dbReference type="AlphaFoldDB" id="A0A9D1SI67"/>
<feature type="domain" description="Methyltransferase small" evidence="1">
    <location>
        <begin position="34"/>
        <end position="167"/>
    </location>
</feature>
<dbReference type="GO" id="GO:0008170">
    <property type="term" value="F:N-methyltransferase activity"/>
    <property type="evidence" value="ECO:0007669"/>
    <property type="project" value="UniProtKB-ARBA"/>
</dbReference>
<keyword evidence="2" id="KW-0808">Transferase</keyword>
<dbReference type="EMBL" id="DVNE01000017">
    <property type="protein sequence ID" value="HIU61369.1"/>
    <property type="molecule type" value="Genomic_DNA"/>
</dbReference>
<dbReference type="InterPro" id="IPR050210">
    <property type="entry name" value="tRNA_Adenine-N(6)_MTase"/>
</dbReference>
<dbReference type="Proteomes" id="UP000824110">
    <property type="component" value="Unassembled WGS sequence"/>
</dbReference>
<name>A0A9D1SI67_9FIRM</name>
<dbReference type="InterPro" id="IPR007848">
    <property type="entry name" value="Small_mtfrase_dom"/>
</dbReference>
<dbReference type="GO" id="GO:0008757">
    <property type="term" value="F:S-adenosylmethionine-dependent methyltransferase activity"/>
    <property type="evidence" value="ECO:0007669"/>
    <property type="project" value="UniProtKB-ARBA"/>
</dbReference>
<evidence type="ECO:0000313" key="3">
    <source>
        <dbReference type="Proteomes" id="UP000824110"/>
    </source>
</evidence>
<dbReference type="PANTHER" id="PTHR47739">
    <property type="entry name" value="TRNA1(VAL) (ADENINE(37)-N6)-METHYLTRANSFERASE"/>
    <property type="match status" value="1"/>
</dbReference>
<gene>
    <name evidence="2" type="ORF">IAB69_01795</name>
</gene>
<accession>A0A9D1SI67</accession>
<comment type="caution">
    <text evidence="2">The sequence shown here is derived from an EMBL/GenBank/DDBJ whole genome shotgun (WGS) entry which is preliminary data.</text>
</comment>
<dbReference type="Pfam" id="PF05175">
    <property type="entry name" value="MTS"/>
    <property type="match status" value="1"/>
</dbReference>
<proteinExistence type="predicted"/>
<evidence type="ECO:0000313" key="2">
    <source>
        <dbReference type="EMBL" id="HIU61369.1"/>
    </source>
</evidence>
<sequence length="225" mass="24667">MNADLLDGEVLEELFEEKKIIQNASLYRFTSDSVLLSKFVKGKKNDVVADFCAGSGIVGLHFMCLNTHIKSVTLFEMQPALSDMSARTIAFNGFEKASAVCTRVQDIGRQYDGVFSLILCNPPYERGGFENLTYEKAVCRKEITITLVEILDVAARTLKFGGRIGIINRADRVAELIYGLKSRGLEPKRLQFVCGTQGGKPYLVMVEAAKGGREGCEVLPAAVNG</sequence>